<sequence length="111" mass="12923">PDYIAKERQMYEKVEQAFLQHQNKRGIPPVNHHMTNKNQSDRHLITDCQSESVIKQHVIEDDQSDDSGLSGDTDSLCSFVDKERDLIEQTEEMFQKFEALHKQSTASYLLK</sequence>
<evidence type="ECO:0000313" key="2">
    <source>
        <dbReference type="Proteomes" id="UP000594262"/>
    </source>
</evidence>
<accession>A0A7M5UI46</accession>
<dbReference type="EnsemblMetazoa" id="CLYHEMT010830.1">
    <property type="protein sequence ID" value="CLYHEMP010830.1"/>
    <property type="gene ID" value="CLYHEMG010830"/>
</dbReference>
<dbReference type="Proteomes" id="UP000594262">
    <property type="component" value="Unplaced"/>
</dbReference>
<name>A0A7M5UI46_9CNID</name>
<protein>
    <submittedName>
        <fullName evidence="1">Uncharacterized protein</fullName>
    </submittedName>
</protein>
<evidence type="ECO:0000313" key="1">
    <source>
        <dbReference type="EnsemblMetazoa" id="CLYHEMP010830.1"/>
    </source>
</evidence>
<proteinExistence type="predicted"/>
<keyword evidence="2" id="KW-1185">Reference proteome</keyword>
<reference evidence="1" key="1">
    <citation type="submission" date="2021-01" db="UniProtKB">
        <authorList>
            <consortium name="EnsemblMetazoa"/>
        </authorList>
    </citation>
    <scope>IDENTIFICATION</scope>
</reference>
<organism evidence="1 2">
    <name type="scientific">Clytia hemisphaerica</name>
    <dbReference type="NCBI Taxonomy" id="252671"/>
    <lineage>
        <taxon>Eukaryota</taxon>
        <taxon>Metazoa</taxon>
        <taxon>Cnidaria</taxon>
        <taxon>Hydrozoa</taxon>
        <taxon>Hydroidolina</taxon>
        <taxon>Leptothecata</taxon>
        <taxon>Obeliida</taxon>
        <taxon>Clytiidae</taxon>
        <taxon>Clytia</taxon>
    </lineage>
</organism>
<dbReference type="AlphaFoldDB" id="A0A7M5UI46"/>